<keyword evidence="1" id="KW-0472">Membrane</keyword>
<reference evidence="3" key="1">
    <citation type="submission" date="2016-10" db="EMBL/GenBank/DDBJ databases">
        <authorList>
            <person name="Varghese N."/>
            <person name="Submissions S."/>
        </authorList>
    </citation>
    <scope>NUCLEOTIDE SEQUENCE [LARGE SCALE GENOMIC DNA]</scope>
    <source>
        <strain evidence="3">CGMCC 1.7285</strain>
    </source>
</reference>
<accession>A0A1I6HQ43</accession>
<evidence type="ECO:0000256" key="1">
    <source>
        <dbReference type="SAM" id="Phobius"/>
    </source>
</evidence>
<proteinExistence type="predicted"/>
<feature type="transmembrane region" description="Helical" evidence="1">
    <location>
        <begin position="12"/>
        <end position="34"/>
    </location>
</feature>
<evidence type="ECO:0000313" key="2">
    <source>
        <dbReference type="EMBL" id="SFR56508.1"/>
    </source>
</evidence>
<keyword evidence="1" id="KW-1133">Transmembrane helix</keyword>
<keyword evidence="3" id="KW-1185">Reference proteome</keyword>
<evidence type="ECO:0000313" key="3">
    <source>
        <dbReference type="Proteomes" id="UP000199424"/>
    </source>
</evidence>
<dbReference type="EMBL" id="FOYU01000003">
    <property type="protein sequence ID" value="SFR56508.1"/>
    <property type="molecule type" value="Genomic_DNA"/>
</dbReference>
<gene>
    <name evidence="2" type="ORF">SAMN04488070_2022</name>
</gene>
<sequence>MIVREILDFLYTYVLTAWYFYAALVVIVLAIAVLTRRTKPSIASSIPVLGDHVSTVPFFIADIWQGLAKGHGLVALHQEAIRLEVQIVDSLTGLIKFRHQIVEVPIRDVASIAIRSYLFGTYTLLWLQGTRMDTFQSFPRLRGGRCRLRIARRDRQNCAAFVEHFATVKASGQVVAPLHKSA</sequence>
<name>A0A1I6HQ43_9GAMM</name>
<dbReference type="AlphaFoldDB" id="A0A1I6HQ43"/>
<keyword evidence="1" id="KW-0812">Transmembrane</keyword>
<dbReference type="Proteomes" id="UP000199424">
    <property type="component" value="Unassembled WGS sequence"/>
</dbReference>
<protein>
    <submittedName>
        <fullName evidence="2">Uncharacterized protein</fullName>
    </submittedName>
</protein>
<organism evidence="2 3">
    <name type="scientific">Pseudidiomarina maritima</name>
    <dbReference type="NCBI Taxonomy" id="519453"/>
    <lineage>
        <taxon>Bacteria</taxon>
        <taxon>Pseudomonadati</taxon>
        <taxon>Pseudomonadota</taxon>
        <taxon>Gammaproteobacteria</taxon>
        <taxon>Alteromonadales</taxon>
        <taxon>Idiomarinaceae</taxon>
        <taxon>Pseudidiomarina</taxon>
    </lineage>
</organism>